<dbReference type="Pfam" id="PF04055">
    <property type="entry name" value="Radical_SAM"/>
    <property type="match status" value="1"/>
</dbReference>
<dbReference type="InterPro" id="IPR013785">
    <property type="entry name" value="Aldolase_TIM"/>
</dbReference>
<dbReference type="InterPro" id="IPR007197">
    <property type="entry name" value="rSAM"/>
</dbReference>
<dbReference type="NCBIfam" id="TIGR04085">
    <property type="entry name" value="rSAM_more_4Fe4S"/>
    <property type="match status" value="1"/>
</dbReference>
<evidence type="ECO:0000256" key="2">
    <source>
        <dbReference type="ARBA" id="ARBA00022691"/>
    </source>
</evidence>
<comment type="caution">
    <text evidence="8">The sequence shown here is derived from an EMBL/GenBank/DDBJ whole genome shotgun (WGS) entry which is preliminary data.</text>
</comment>
<dbReference type="PROSITE" id="PS51918">
    <property type="entry name" value="RADICAL_SAM"/>
    <property type="match status" value="1"/>
</dbReference>
<gene>
    <name evidence="8" type="ORF">COW98_04725</name>
</gene>
<evidence type="ECO:0000313" key="9">
    <source>
        <dbReference type="Proteomes" id="UP000231021"/>
    </source>
</evidence>
<accession>A0A2H0BXC2</accession>
<dbReference type="UniPathway" id="UPA00782"/>
<dbReference type="Gene3D" id="3.20.20.70">
    <property type="entry name" value="Aldolase class I"/>
    <property type="match status" value="1"/>
</dbReference>
<keyword evidence="4" id="KW-0408">Iron</keyword>
<name>A0A2H0BXC2_9BACT</name>
<dbReference type="SFLD" id="SFLDG01384">
    <property type="entry name" value="thioether_bond_formation_requi"/>
    <property type="match status" value="1"/>
</dbReference>
<reference evidence="8 9" key="1">
    <citation type="submission" date="2017-09" db="EMBL/GenBank/DDBJ databases">
        <title>Depth-based differentiation of microbial function through sediment-hosted aquifers and enrichment of novel symbionts in the deep terrestrial subsurface.</title>
        <authorList>
            <person name="Probst A.J."/>
            <person name="Ladd B."/>
            <person name="Jarett J.K."/>
            <person name="Geller-Mcgrath D.E."/>
            <person name="Sieber C.M."/>
            <person name="Emerson J.B."/>
            <person name="Anantharaman K."/>
            <person name="Thomas B.C."/>
            <person name="Malmstrom R."/>
            <person name="Stieglmeier M."/>
            <person name="Klingl A."/>
            <person name="Woyke T."/>
            <person name="Ryan C.M."/>
            <person name="Banfield J.F."/>
        </authorList>
    </citation>
    <scope>NUCLEOTIDE SEQUENCE [LARGE SCALE GENOMIC DNA]</scope>
    <source>
        <strain evidence="8">CG22_combo_CG10-13_8_21_14_all_35_9</strain>
    </source>
</reference>
<dbReference type="InterPro" id="IPR023867">
    <property type="entry name" value="Sulphatase_maturase_rSAM"/>
</dbReference>
<evidence type="ECO:0000259" key="7">
    <source>
        <dbReference type="PROSITE" id="PS51918"/>
    </source>
</evidence>
<dbReference type="PANTHER" id="PTHR43273">
    <property type="entry name" value="ANAEROBIC SULFATASE-MATURATING ENZYME HOMOLOG ASLB-RELATED"/>
    <property type="match status" value="1"/>
</dbReference>
<keyword evidence="2" id="KW-0949">S-adenosyl-L-methionine</keyword>
<keyword evidence="3" id="KW-0479">Metal-binding</keyword>
<evidence type="ECO:0000256" key="1">
    <source>
        <dbReference type="ARBA" id="ARBA00001966"/>
    </source>
</evidence>
<evidence type="ECO:0000256" key="5">
    <source>
        <dbReference type="ARBA" id="ARBA00023014"/>
    </source>
</evidence>
<organism evidence="8 9">
    <name type="scientific">Candidatus Roizmanbacteria bacterium CG22_combo_CG10-13_8_21_14_all_35_9</name>
    <dbReference type="NCBI Taxonomy" id="1974861"/>
    <lineage>
        <taxon>Bacteria</taxon>
        <taxon>Candidatus Roizmaniibacteriota</taxon>
    </lineage>
</organism>
<dbReference type="AlphaFoldDB" id="A0A2H0BXC2"/>
<dbReference type="CDD" id="cd01335">
    <property type="entry name" value="Radical_SAM"/>
    <property type="match status" value="1"/>
</dbReference>
<dbReference type="SFLD" id="SFLDS00029">
    <property type="entry name" value="Radical_SAM"/>
    <property type="match status" value="1"/>
</dbReference>
<evidence type="ECO:0000313" key="8">
    <source>
        <dbReference type="EMBL" id="PIP62312.1"/>
    </source>
</evidence>
<dbReference type="SUPFAM" id="SSF102114">
    <property type="entry name" value="Radical SAM enzymes"/>
    <property type="match status" value="1"/>
</dbReference>
<comment type="cofactor">
    <cofactor evidence="1">
        <name>[4Fe-4S] cluster</name>
        <dbReference type="ChEBI" id="CHEBI:49883"/>
    </cofactor>
</comment>
<dbReference type="GO" id="GO:0046872">
    <property type="term" value="F:metal ion binding"/>
    <property type="evidence" value="ECO:0007669"/>
    <property type="project" value="UniProtKB-KW"/>
</dbReference>
<dbReference type="GO" id="GO:0051536">
    <property type="term" value="F:iron-sulfur cluster binding"/>
    <property type="evidence" value="ECO:0007669"/>
    <property type="project" value="UniProtKB-KW"/>
</dbReference>
<dbReference type="Proteomes" id="UP000231021">
    <property type="component" value="Unassembled WGS sequence"/>
</dbReference>
<protein>
    <recommendedName>
        <fullName evidence="7">Radical SAM core domain-containing protein</fullName>
    </recommendedName>
</protein>
<evidence type="ECO:0000256" key="4">
    <source>
        <dbReference type="ARBA" id="ARBA00023004"/>
    </source>
</evidence>
<dbReference type="SFLD" id="SFLDG01386">
    <property type="entry name" value="main_SPASM_domain-containing"/>
    <property type="match status" value="1"/>
</dbReference>
<dbReference type="PANTHER" id="PTHR43273:SF3">
    <property type="entry name" value="ANAEROBIC SULFATASE-MATURATING ENZYME HOMOLOG ASLB-RELATED"/>
    <property type="match status" value="1"/>
</dbReference>
<dbReference type="EMBL" id="PCTB01000095">
    <property type="protein sequence ID" value="PIP62312.1"/>
    <property type="molecule type" value="Genomic_DNA"/>
</dbReference>
<dbReference type="GO" id="GO:0016491">
    <property type="term" value="F:oxidoreductase activity"/>
    <property type="evidence" value="ECO:0007669"/>
    <property type="project" value="InterPro"/>
</dbReference>
<keyword evidence="5" id="KW-0411">Iron-sulfur</keyword>
<evidence type="ECO:0000256" key="6">
    <source>
        <dbReference type="ARBA" id="ARBA00023601"/>
    </source>
</evidence>
<proteinExistence type="inferred from homology"/>
<feature type="domain" description="Radical SAM core" evidence="7">
    <location>
        <begin position="94"/>
        <end position="327"/>
    </location>
</feature>
<comment type="similarity">
    <text evidence="6">Belongs to the radical SAM superfamily. Anaerobic sulfatase-maturating enzyme family.</text>
</comment>
<dbReference type="SFLD" id="SFLDG01067">
    <property type="entry name" value="SPASM/twitch_domain_containing"/>
    <property type="match status" value="1"/>
</dbReference>
<sequence length="449" mass="52285">MIKLRWSQFVFFVKSKSQKRIIIHNTLNDSTVGMTKQIKDIVESVIDEKTDKDTVPVYIKVYIKKLTQLGILVPFELDEKENYLKMFHDTQCEEEKTFLIFLVTTRSCQFNCSYCFERGISQKEQLSTETADKIVLWCQNYLKKHQICNKLEVVLYGGEPLLNKKIIKYILPKLYDIAGKKNILFSLDIITNGELLDLETLSFLRQYNLNMVKITLDGPKKIHDKRRIRKDGKGTFDKIIQNILMGFRHNLLQKVHLHINFDRQNVHSIPKLFDLLVAHNLQQKIEFSFISTFPIISEQLGRKILNSHFTKFGFSENENIDKYLWLCQEAKKRGLNIPKKWMIGPVCSATKIHSVVIEPDGTLLKCPRTVGQKEFVFGNISFTNEAYDRNFNKFDYLKKCLSKSCPLLPLCNGGCRFQAYVSSRNSAKTYCKSKFIEKINKGLVQLNFI</sequence>
<dbReference type="InterPro" id="IPR023885">
    <property type="entry name" value="4Fe4S-binding_SPASM_dom"/>
</dbReference>
<dbReference type="InterPro" id="IPR058240">
    <property type="entry name" value="rSAM_sf"/>
</dbReference>
<evidence type="ECO:0000256" key="3">
    <source>
        <dbReference type="ARBA" id="ARBA00022723"/>
    </source>
</evidence>